<dbReference type="Proteomes" id="UP001386955">
    <property type="component" value="Unassembled WGS sequence"/>
</dbReference>
<dbReference type="EMBL" id="JAYMYS010000004">
    <property type="protein sequence ID" value="KAK7395146.1"/>
    <property type="molecule type" value="Genomic_DNA"/>
</dbReference>
<evidence type="ECO:0000256" key="1">
    <source>
        <dbReference type="SAM" id="MobiDB-lite"/>
    </source>
</evidence>
<organism evidence="2 3">
    <name type="scientific">Psophocarpus tetragonolobus</name>
    <name type="common">Winged bean</name>
    <name type="synonym">Dolichos tetragonolobus</name>
    <dbReference type="NCBI Taxonomy" id="3891"/>
    <lineage>
        <taxon>Eukaryota</taxon>
        <taxon>Viridiplantae</taxon>
        <taxon>Streptophyta</taxon>
        <taxon>Embryophyta</taxon>
        <taxon>Tracheophyta</taxon>
        <taxon>Spermatophyta</taxon>
        <taxon>Magnoliopsida</taxon>
        <taxon>eudicotyledons</taxon>
        <taxon>Gunneridae</taxon>
        <taxon>Pentapetalae</taxon>
        <taxon>rosids</taxon>
        <taxon>fabids</taxon>
        <taxon>Fabales</taxon>
        <taxon>Fabaceae</taxon>
        <taxon>Papilionoideae</taxon>
        <taxon>50 kb inversion clade</taxon>
        <taxon>NPAAA clade</taxon>
        <taxon>indigoferoid/millettioid clade</taxon>
        <taxon>Phaseoleae</taxon>
        <taxon>Psophocarpus</taxon>
    </lineage>
</organism>
<comment type="caution">
    <text evidence="2">The sequence shown here is derived from an EMBL/GenBank/DDBJ whole genome shotgun (WGS) entry which is preliminary data.</text>
</comment>
<feature type="region of interest" description="Disordered" evidence="1">
    <location>
        <begin position="138"/>
        <end position="203"/>
    </location>
</feature>
<protein>
    <submittedName>
        <fullName evidence="2">Uncharacterized protein</fullName>
    </submittedName>
</protein>
<evidence type="ECO:0000313" key="3">
    <source>
        <dbReference type="Proteomes" id="UP001386955"/>
    </source>
</evidence>
<dbReference type="PANTHER" id="PTHR46872:SF10">
    <property type="entry name" value="MYB-LIKE DOMAIN-CONTAINING PROTEIN"/>
    <property type="match status" value="1"/>
</dbReference>
<feature type="region of interest" description="Disordered" evidence="1">
    <location>
        <begin position="47"/>
        <end position="66"/>
    </location>
</feature>
<name>A0AAN9SF12_PSOTE</name>
<keyword evidence="3" id="KW-1185">Reference proteome</keyword>
<feature type="compositionally biased region" description="Basic and acidic residues" evidence="1">
    <location>
        <begin position="48"/>
        <end position="61"/>
    </location>
</feature>
<evidence type="ECO:0000313" key="2">
    <source>
        <dbReference type="EMBL" id="KAK7395146.1"/>
    </source>
</evidence>
<gene>
    <name evidence="2" type="ORF">VNO78_15690</name>
</gene>
<reference evidence="2 3" key="1">
    <citation type="submission" date="2024-01" db="EMBL/GenBank/DDBJ databases">
        <title>The genomes of 5 underutilized Papilionoideae crops provide insights into root nodulation and disease resistanc.</title>
        <authorList>
            <person name="Jiang F."/>
        </authorList>
    </citation>
    <scope>NUCLEOTIDE SEQUENCE [LARGE SCALE GENOMIC DNA]</scope>
    <source>
        <strain evidence="2">DUOXIRENSHENG_FW03</strain>
        <tissue evidence="2">Leaves</tissue>
    </source>
</reference>
<proteinExistence type="predicted"/>
<sequence length="406" mass="46339">MSARMRLILPFEVTDLYGTNTSRSDGTNGHEEQAFWSKVFTLEPSNKSSHERFSNQPHKPDTLLNPDAKCVHKKRKLDQNMDDLEIATALGLIIREKCGKNHLGDAFFERPKPLKQGHVKNHPKDLVTSSNYITSTELPIKEKPTTESSKTLETSVNEDFYNLSETSHSSSSENEDKGLDQTQNNSSSNDNHIPRPMIPIGPNFQAEIPKWEGKTYATHHNSDNDLKWLGIQLWPMPCVSENFNTKGIGEGRADSCSCKFPGSLDCVNLHISEARQLLKLETGTAFSSWRFDEMGEEVSKSWTLEEQDEFQSLIKLNPLSSDKNFWKLARKHFPSKSMKCMVNYYHNVYTPRNLRMETRSCNDVVDSYNDQDENLNKQSDYSSKGRSFCQFILNKESEFETGESSL</sequence>
<dbReference type="PANTHER" id="PTHR46872">
    <property type="entry name" value="DNA BINDING PROTEIN"/>
    <property type="match status" value="1"/>
</dbReference>
<feature type="compositionally biased region" description="Polar residues" evidence="1">
    <location>
        <begin position="146"/>
        <end position="157"/>
    </location>
</feature>
<accession>A0AAN9SF12</accession>
<dbReference type="AlphaFoldDB" id="A0AAN9SF12"/>